<dbReference type="InterPro" id="IPR011855">
    <property type="entry name" value="Phgtail_TP901_1"/>
</dbReference>
<accession>A0A1H3SDJ9</accession>
<comment type="caution">
    <text evidence="1">The sequence shown here is derived from an EMBL/GenBank/DDBJ whole genome shotgun (WGS) entry which is preliminary data.</text>
</comment>
<sequence length="145" mass="15331">MNNIDGNKILIKLNPDSEAGDTTIVLAGQTGASIEINKEMIEYTSKTTTVGGIPVRKYLPTRSTSTISVESLYDPTGDLTQDEILEMCYNGVYVRFTLGHTGAGSKNVSGKGYISSASNDFGMDSTSTGSFTIQVDGGLTFAVTP</sequence>
<protein>
    <submittedName>
        <fullName evidence="1">Phage major tail protein, TP901-1 family</fullName>
    </submittedName>
</protein>
<name>A0A1H3SDJ9_9BACT</name>
<dbReference type="Pfam" id="PF06199">
    <property type="entry name" value="Phage_tail_2"/>
    <property type="match status" value="1"/>
</dbReference>
<dbReference type="Proteomes" id="UP000199663">
    <property type="component" value="Unassembled WGS sequence"/>
</dbReference>
<dbReference type="RefSeq" id="WP_019598762.1">
    <property type="nucleotide sequence ID" value="NZ_FNQC01000011.1"/>
</dbReference>
<reference evidence="1 2" key="1">
    <citation type="submission" date="2016-10" db="EMBL/GenBank/DDBJ databases">
        <authorList>
            <person name="Varghese N."/>
            <person name="Submissions S."/>
        </authorList>
    </citation>
    <scope>NUCLEOTIDE SEQUENCE [LARGE SCALE GENOMIC DNA]</scope>
    <source>
        <strain evidence="1 2">DSM 17997</strain>
    </source>
</reference>
<keyword evidence="2" id="KW-1185">Reference proteome</keyword>
<gene>
    <name evidence="1" type="ORF">SAMN05444412_11156</name>
</gene>
<evidence type="ECO:0000313" key="1">
    <source>
        <dbReference type="EMBL" id="SDZ35675.1"/>
    </source>
</evidence>
<organism evidence="1 2">
    <name type="scientific">Rhodonellum ikkaensis</name>
    <dbReference type="NCBI Taxonomy" id="336829"/>
    <lineage>
        <taxon>Bacteria</taxon>
        <taxon>Pseudomonadati</taxon>
        <taxon>Bacteroidota</taxon>
        <taxon>Cytophagia</taxon>
        <taxon>Cytophagales</taxon>
        <taxon>Cytophagaceae</taxon>
        <taxon>Rhodonellum</taxon>
    </lineage>
</organism>
<proteinExistence type="predicted"/>
<dbReference type="EMBL" id="FNQC01000011">
    <property type="protein sequence ID" value="SDZ35675.1"/>
    <property type="molecule type" value="Genomic_DNA"/>
</dbReference>
<evidence type="ECO:0000313" key="2">
    <source>
        <dbReference type="Proteomes" id="UP000199663"/>
    </source>
</evidence>